<sequence>MLVRSGVVLGVLGALLVPSLSSPASAAGDATVVVRGTDLPVGGPIELSYVGCARLYERTAEVPQPFVGLGPDQAPAGERSLRYDLAGGTALGSLSYARSMASTTTSGLSVQAPRGAAGVAWVGYQEPADFGTTTYWFGRADVSAPAGAWTSVETTGLTYTWSRYDMATRRAVGGATAAPSTLAAMIAERGDGPGFRTVGFGCDGNRFALDALRVGDATGTTTYDLEGLTTTTVMAARPTPRGTVLTGVLRDGSGEQVVRGTLVLERQVAGGWETVQVVPAEAVDATVTVAPEQTTTYRWRFADRPLAEGSVSEPTTVTVAPGQETSQETSQQPSQQPTQQPAQR</sequence>
<organism evidence="3 4">
    <name type="scientific">Nocardioides kribbensis</name>
    <dbReference type="NCBI Taxonomy" id="305517"/>
    <lineage>
        <taxon>Bacteria</taxon>
        <taxon>Bacillati</taxon>
        <taxon>Actinomycetota</taxon>
        <taxon>Actinomycetes</taxon>
        <taxon>Propionibacteriales</taxon>
        <taxon>Nocardioidaceae</taxon>
        <taxon>Nocardioides</taxon>
    </lineage>
</organism>
<feature type="signal peptide" evidence="2">
    <location>
        <begin position="1"/>
        <end position="26"/>
    </location>
</feature>
<dbReference type="RefSeq" id="WP_349804174.1">
    <property type="nucleotide sequence ID" value="NZ_JBEGDP010000005.1"/>
</dbReference>
<evidence type="ECO:0000256" key="2">
    <source>
        <dbReference type="SAM" id="SignalP"/>
    </source>
</evidence>
<gene>
    <name evidence="3" type="ORF">V6R90_06640</name>
</gene>
<protein>
    <submittedName>
        <fullName evidence="3">Uncharacterized protein</fullName>
    </submittedName>
</protein>
<feature type="region of interest" description="Disordered" evidence="1">
    <location>
        <begin position="305"/>
        <end position="344"/>
    </location>
</feature>
<name>A0ABV1NWQ5_9ACTN</name>
<feature type="compositionally biased region" description="Low complexity" evidence="1">
    <location>
        <begin position="323"/>
        <end position="344"/>
    </location>
</feature>
<proteinExistence type="predicted"/>
<reference evidence="3 4" key="1">
    <citation type="submission" date="2024-02" db="EMBL/GenBank/DDBJ databases">
        <title>Full genome sequence of Nocardioides kribbensis.</title>
        <authorList>
            <person name="Poletto B.L."/>
            <person name="Silva G."/>
            <person name="Galante D."/>
            <person name="Campos K.R."/>
            <person name="Santos M.B.N."/>
            <person name="Sacchi C.T."/>
        </authorList>
    </citation>
    <scope>NUCLEOTIDE SEQUENCE [LARGE SCALE GENOMIC DNA]</scope>
    <source>
        <strain evidence="3 4">O4R</strain>
    </source>
</reference>
<keyword evidence="4" id="KW-1185">Reference proteome</keyword>
<feature type="chain" id="PRO_5047261536" evidence="2">
    <location>
        <begin position="27"/>
        <end position="344"/>
    </location>
</feature>
<keyword evidence="2" id="KW-0732">Signal</keyword>
<evidence type="ECO:0000256" key="1">
    <source>
        <dbReference type="SAM" id="MobiDB-lite"/>
    </source>
</evidence>
<evidence type="ECO:0000313" key="4">
    <source>
        <dbReference type="Proteomes" id="UP001482520"/>
    </source>
</evidence>
<accession>A0ABV1NWQ5</accession>
<evidence type="ECO:0000313" key="3">
    <source>
        <dbReference type="EMBL" id="MEQ7846951.1"/>
    </source>
</evidence>
<dbReference type="EMBL" id="JBEGDP010000005">
    <property type="protein sequence ID" value="MEQ7846951.1"/>
    <property type="molecule type" value="Genomic_DNA"/>
</dbReference>
<comment type="caution">
    <text evidence="3">The sequence shown here is derived from an EMBL/GenBank/DDBJ whole genome shotgun (WGS) entry which is preliminary data.</text>
</comment>
<dbReference type="Proteomes" id="UP001482520">
    <property type="component" value="Unassembled WGS sequence"/>
</dbReference>